<comment type="subcellular location">
    <subcellularLocation>
        <location evidence="1">Mitochondrion outer membrane</location>
        <topology evidence="1">Peripheral membrane protein</topology>
    </subcellularLocation>
</comment>
<evidence type="ECO:0000256" key="1">
    <source>
        <dbReference type="ARBA" id="ARBA00004450"/>
    </source>
</evidence>
<keyword evidence="5" id="KW-1185">Reference proteome</keyword>
<comment type="caution">
    <text evidence="4">The sequence shown here is derived from an EMBL/GenBank/DDBJ whole genome shotgun (WGS) entry which is preliminary data.</text>
</comment>
<dbReference type="OrthoDB" id="430436at2759"/>
<protein>
    <submittedName>
        <fullName evidence="4">Oxidoreductase HTATIP2</fullName>
    </submittedName>
</protein>
<evidence type="ECO:0000256" key="2">
    <source>
        <dbReference type="ARBA" id="ARBA00006617"/>
    </source>
</evidence>
<dbReference type="PANTHER" id="PTHR14097">
    <property type="entry name" value="OXIDOREDUCTASE HTATIP2"/>
    <property type="match status" value="1"/>
</dbReference>
<dbReference type="Proteomes" id="UP000093000">
    <property type="component" value="Unassembled WGS sequence"/>
</dbReference>
<dbReference type="GO" id="GO:0051170">
    <property type="term" value="P:import into nucleus"/>
    <property type="evidence" value="ECO:0007669"/>
    <property type="project" value="TreeGrafter"/>
</dbReference>
<feature type="domain" description="NAD(P)-binding" evidence="3">
    <location>
        <begin position="10"/>
        <end position="166"/>
    </location>
</feature>
<name>A0A1C7ND42_9FUNG</name>
<reference evidence="4 5" key="1">
    <citation type="submission" date="2016-03" db="EMBL/GenBank/DDBJ databases">
        <title>Choanephora cucurbitarum.</title>
        <authorList>
            <person name="Min B."/>
            <person name="Park H."/>
            <person name="Park J.-H."/>
            <person name="Shin H.-D."/>
            <person name="Choi I.-G."/>
        </authorList>
    </citation>
    <scope>NUCLEOTIDE SEQUENCE [LARGE SCALE GENOMIC DNA]</scope>
    <source>
        <strain evidence="4 5">KUS-F28377</strain>
    </source>
</reference>
<dbReference type="EMBL" id="LUGH01000258">
    <property type="protein sequence ID" value="OBZ86948.1"/>
    <property type="molecule type" value="Genomic_DNA"/>
</dbReference>
<comment type="similarity">
    <text evidence="2">Belongs to the FMP52 family.</text>
</comment>
<evidence type="ECO:0000313" key="4">
    <source>
        <dbReference type="EMBL" id="OBZ86948.1"/>
    </source>
</evidence>
<dbReference type="InterPro" id="IPR036291">
    <property type="entry name" value="NAD(P)-bd_dom_sf"/>
</dbReference>
<evidence type="ECO:0000259" key="3">
    <source>
        <dbReference type="Pfam" id="PF13460"/>
    </source>
</evidence>
<organism evidence="4 5">
    <name type="scientific">Choanephora cucurbitarum</name>
    <dbReference type="NCBI Taxonomy" id="101091"/>
    <lineage>
        <taxon>Eukaryota</taxon>
        <taxon>Fungi</taxon>
        <taxon>Fungi incertae sedis</taxon>
        <taxon>Mucoromycota</taxon>
        <taxon>Mucoromycotina</taxon>
        <taxon>Mucoromycetes</taxon>
        <taxon>Mucorales</taxon>
        <taxon>Mucorineae</taxon>
        <taxon>Choanephoraceae</taxon>
        <taxon>Choanephoroideae</taxon>
        <taxon>Choanephora</taxon>
    </lineage>
</organism>
<dbReference type="InParanoid" id="A0A1C7ND42"/>
<evidence type="ECO:0000313" key="5">
    <source>
        <dbReference type="Proteomes" id="UP000093000"/>
    </source>
</evidence>
<proteinExistence type="inferred from homology"/>
<dbReference type="AlphaFoldDB" id="A0A1C7ND42"/>
<dbReference type="STRING" id="101091.A0A1C7ND42"/>
<dbReference type="Gene3D" id="3.40.50.720">
    <property type="entry name" value="NAD(P)-binding Rossmann-like Domain"/>
    <property type="match status" value="1"/>
</dbReference>
<gene>
    <name evidence="4" type="primary">HTATIP2</name>
    <name evidence="4" type="ORF">A0J61_05006</name>
</gene>
<dbReference type="GO" id="GO:0005741">
    <property type="term" value="C:mitochondrial outer membrane"/>
    <property type="evidence" value="ECO:0007669"/>
    <property type="project" value="UniProtKB-SubCell"/>
</dbReference>
<dbReference type="SUPFAM" id="SSF51735">
    <property type="entry name" value="NAD(P)-binding Rossmann-fold domains"/>
    <property type="match status" value="1"/>
</dbReference>
<dbReference type="Pfam" id="PF13460">
    <property type="entry name" value="NAD_binding_10"/>
    <property type="match status" value="1"/>
</dbReference>
<dbReference type="PANTHER" id="PTHR14097:SF7">
    <property type="entry name" value="OXIDOREDUCTASE HTATIP2"/>
    <property type="match status" value="1"/>
</dbReference>
<dbReference type="InterPro" id="IPR016040">
    <property type="entry name" value="NAD(P)-bd_dom"/>
</dbReference>
<accession>A0A1C7ND42</accession>
<sequence length="243" mass="26321">MSNPTAMIFGATGAVGKEVLKDLLTTGKYSKVVSVGRRTVELDSAIPQDKLEQKVVDFDNLEADKSIFKGVSDVFCCLGTTRAAAGSAENFVKIDQTYVLNSAKLIAEENKPSDDALAPVHFLYCSSTGANKDSMFLYIKTKGQTEEALKETGFEKVSIFQPGLLEIVDPRPTTRWGERFALAIVPPLNRMFNLHSSVPVTTVAKAMHHVAENKDIKAKSSSQSVIGSLVSVFSTAEIEDIGK</sequence>